<keyword evidence="1" id="KW-0805">Transcription regulation</keyword>
<dbReference type="SUPFAM" id="SSF53822">
    <property type="entry name" value="Periplasmic binding protein-like I"/>
    <property type="match status" value="1"/>
</dbReference>
<dbReference type="GO" id="GO:0000976">
    <property type="term" value="F:transcription cis-regulatory region binding"/>
    <property type="evidence" value="ECO:0007669"/>
    <property type="project" value="TreeGrafter"/>
</dbReference>
<keyword evidence="2" id="KW-0238">DNA-binding</keyword>
<evidence type="ECO:0000256" key="1">
    <source>
        <dbReference type="ARBA" id="ARBA00023015"/>
    </source>
</evidence>
<name>A3UA12_CROAH</name>
<dbReference type="PROSITE" id="PS50932">
    <property type="entry name" value="HTH_LACI_2"/>
    <property type="match status" value="1"/>
</dbReference>
<dbReference type="EMBL" id="CP002046">
    <property type="protein sequence ID" value="EAP86648.1"/>
    <property type="molecule type" value="Genomic_DNA"/>
</dbReference>
<dbReference type="SMART" id="SM00354">
    <property type="entry name" value="HTH_LACI"/>
    <property type="match status" value="1"/>
</dbReference>
<evidence type="ECO:0000313" key="5">
    <source>
        <dbReference type="EMBL" id="EAP86648.1"/>
    </source>
</evidence>
<accession>A3UA12</accession>
<dbReference type="RefSeq" id="WP_013188029.1">
    <property type="nucleotide sequence ID" value="NC_014230.1"/>
</dbReference>
<proteinExistence type="predicted"/>
<protein>
    <submittedName>
        <fullName evidence="5">Putative LacI-family transcriptional regulator</fullName>
    </submittedName>
</protein>
<dbReference type="InterPro" id="IPR028082">
    <property type="entry name" value="Peripla_BP_I"/>
</dbReference>
<dbReference type="Gene3D" id="1.10.260.40">
    <property type="entry name" value="lambda repressor-like DNA-binding domains"/>
    <property type="match status" value="1"/>
</dbReference>
<feature type="domain" description="HTH lacI-type" evidence="4">
    <location>
        <begin position="6"/>
        <end position="60"/>
    </location>
</feature>
<dbReference type="GO" id="GO:0003700">
    <property type="term" value="F:DNA-binding transcription factor activity"/>
    <property type="evidence" value="ECO:0007669"/>
    <property type="project" value="TreeGrafter"/>
</dbReference>
<dbReference type="CDD" id="cd01392">
    <property type="entry name" value="HTH_LacI"/>
    <property type="match status" value="1"/>
</dbReference>
<dbReference type="PANTHER" id="PTHR30146:SF109">
    <property type="entry name" value="HTH-TYPE TRANSCRIPTIONAL REGULATOR GALS"/>
    <property type="match status" value="1"/>
</dbReference>
<dbReference type="STRING" id="216432.CA2559_11448"/>
<organism evidence="5 6">
    <name type="scientific">Croceibacter atlanticus (strain ATCC BAA-628 / JCM 21780 / CIP 108009 / IAM 15332 / KCTC 12090 / HTCC2559)</name>
    <dbReference type="NCBI Taxonomy" id="216432"/>
    <lineage>
        <taxon>Bacteria</taxon>
        <taxon>Pseudomonadati</taxon>
        <taxon>Bacteroidota</taxon>
        <taxon>Flavobacteriia</taxon>
        <taxon>Flavobacteriales</taxon>
        <taxon>Flavobacteriaceae</taxon>
        <taxon>Croceibacter</taxon>
    </lineage>
</organism>
<dbReference type="Proteomes" id="UP000002297">
    <property type="component" value="Chromosome"/>
</dbReference>
<dbReference type="OrthoDB" id="755826at2"/>
<dbReference type="KEGG" id="cat:CA2559_11448"/>
<dbReference type="InterPro" id="IPR000843">
    <property type="entry name" value="HTH_LacI"/>
</dbReference>
<dbReference type="SUPFAM" id="SSF47413">
    <property type="entry name" value="lambda repressor-like DNA-binding domains"/>
    <property type="match status" value="1"/>
</dbReference>
<evidence type="ECO:0000256" key="2">
    <source>
        <dbReference type="ARBA" id="ARBA00023125"/>
    </source>
</evidence>
<dbReference type="GeneID" id="89454015"/>
<dbReference type="PANTHER" id="PTHR30146">
    <property type="entry name" value="LACI-RELATED TRANSCRIPTIONAL REPRESSOR"/>
    <property type="match status" value="1"/>
</dbReference>
<dbReference type="eggNOG" id="COG1609">
    <property type="taxonomic scope" value="Bacteria"/>
</dbReference>
<keyword evidence="3" id="KW-0804">Transcription</keyword>
<dbReference type="HOGENOM" id="CLU_1537527_0_0_10"/>
<sequence>MLSSAVTLKDIARLSGYSVSTVSKALNDMPDINSKTKQNIKLLADAHNYIPNNHAVALRKQKTKMVAVILPSINESFYSCFLHYIEKVARKHNYRIIIFQSFEEDTIEDDCLRSITDGSTDGAFILSSTFRPVYKSYENFPVVHIDRVVSDDMKVLKHYCIDKFEMLLQQINFA</sequence>
<keyword evidence="6" id="KW-1185">Reference proteome</keyword>
<dbReference type="AlphaFoldDB" id="A3UA12"/>
<dbReference type="Gene3D" id="3.40.50.2300">
    <property type="match status" value="1"/>
</dbReference>
<dbReference type="InterPro" id="IPR001761">
    <property type="entry name" value="Peripla_BP/Lac1_sug-bd_dom"/>
</dbReference>
<dbReference type="InterPro" id="IPR010982">
    <property type="entry name" value="Lambda_DNA-bd_dom_sf"/>
</dbReference>
<evidence type="ECO:0000313" key="6">
    <source>
        <dbReference type="Proteomes" id="UP000002297"/>
    </source>
</evidence>
<reference evidence="5 6" key="1">
    <citation type="journal article" date="2010" name="J. Bacteriol.">
        <title>The complete genome sequence of Croceibacter atlanticus HTCC2559T.</title>
        <authorList>
            <person name="Oh H.M."/>
            <person name="Kang I."/>
            <person name="Ferriera S."/>
            <person name="Giovannoni S.J."/>
            <person name="Cho J.C."/>
        </authorList>
    </citation>
    <scope>NUCLEOTIDE SEQUENCE [LARGE SCALE GENOMIC DNA]</scope>
    <source>
        <strain evidence="6">ATCC BAA-628 / HTCC2559 / KCTC 12090</strain>
    </source>
</reference>
<evidence type="ECO:0000259" key="4">
    <source>
        <dbReference type="PROSITE" id="PS50932"/>
    </source>
</evidence>
<dbReference type="Pfam" id="PF00356">
    <property type="entry name" value="LacI"/>
    <property type="match status" value="1"/>
</dbReference>
<gene>
    <name evidence="5" type="ordered locus">CA2559_11448</name>
</gene>
<evidence type="ECO:0000256" key="3">
    <source>
        <dbReference type="ARBA" id="ARBA00023163"/>
    </source>
</evidence>
<dbReference type="Pfam" id="PF00532">
    <property type="entry name" value="Peripla_BP_1"/>
    <property type="match status" value="1"/>
</dbReference>